<dbReference type="InterPro" id="IPR029035">
    <property type="entry name" value="DHS-like_NAD/FAD-binding_dom"/>
</dbReference>
<accession>A0A2V4A2A4</accession>
<dbReference type="SUPFAM" id="SSF52467">
    <property type="entry name" value="DHS-like NAD/FAD-binding domain"/>
    <property type="match status" value="1"/>
</dbReference>
<proteinExistence type="predicted"/>
<sequence length="278" mass="31794">MNIEKAIQAISSADAILIGAGAGMSVPAGIDLMDQESFAKNYPAMLQYGFTFGYQLMGYPYHDDRLRWGYLSASLNNMLQLGKDQTYQKLLQLVKDKDYFVLTTNIDRLFHKNDFSEDKIYTPQGDTFYFQCKLPCTDEVWDAREQIQEMAQNVDPETQYLTNEDLIPRCPNCGGEVYMNVRSGGFFIDDPYQQGAKNLNNWLKENSQKKLLFLEIGVGYNTPGVIRYPFENMYSQLKHADFVRINADYSDVPEGGIGLKMDIDKALDYFINNDAKLQ</sequence>
<evidence type="ECO:0000256" key="3">
    <source>
        <dbReference type="PROSITE-ProRule" id="PRU00236"/>
    </source>
</evidence>
<dbReference type="PROSITE" id="PS50305">
    <property type="entry name" value="SIRTUIN"/>
    <property type="match status" value="1"/>
</dbReference>
<dbReference type="InterPro" id="IPR026590">
    <property type="entry name" value="Ssirtuin_cat_dom"/>
</dbReference>
<evidence type="ECO:0000256" key="2">
    <source>
        <dbReference type="ARBA" id="ARBA00023027"/>
    </source>
</evidence>
<keyword evidence="6" id="KW-1185">Reference proteome</keyword>
<dbReference type="GO" id="GO:0016740">
    <property type="term" value="F:transferase activity"/>
    <property type="evidence" value="ECO:0007669"/>
    <property type="project" value="UniProtKB-KW"/>
</dbReference>
<keyword evidence="1" id="KW-0808">Transferase</keyword>
<keyword evidence="2" id="KW-0520">NAD</keyword>
<dbReference type="OrthoDB" id="394960at2"/>
<reference evidence="5 6" key="1">
    <citation type="submission" date="2018-05" db="EMBL/GenBank/DDBJ databases">
        <title>Marinifilum breve JC075T sp. nov., a marine bacterium isolated from Yongle Blue Hole in the South China Sea.</title>
        <authorList>
            <person name="Fu T."/>
        </authorList>
    </citation>
    <scope>NUCLEOTIDE SEQUENCE [LARGE SCALE GENOMIC DNA]</scope>
    <source>
        <strain evidence="5 6">JC075</strain>
    </source>
</reference>
<dbReference type="Gene3D" id="3.40.50.1220">
    <property type="entry name" value="TPP-binding domain"/>
    <property type="match status" value="1"/>
</dbReference>
<evidence type="ECO:0000313" key="5">
    <source>
        <dbReference type="EMBL" id="PXY01997.1"/>
    </source>
</evidence>
<protein>
    <submittedName>
        <fullName evidence="5">NAD-dependent protein deacetylase of SIR2 family</fullName>
    </submittedName>
</protein>
<dbReference type="AlphaFoldDB" id="A0A2V4A2A4"/>
<evidence type="ECO:0000259" key="4">
    <source>
        <dbReference type="PROSITE" id="PS50305"/>
    </source>
</evidence>
<dbReference type="Gene3D" id="3.30.1600.10">
    <property type="entry name" value="SIR2/SIRT2 'Small Domain"/>
    <property type="match status" value="1"/>
</dbReference>
<comment type="caution">
    <text evidence="3">Lacks conserved residue(s) required for the propagation of feature annotation.</text>
</comment>
<evidence type="ECO:0000256" key="1">
    <source>
        <dbReference type="ARBA" id="ARBA00022679"/>
    </source>
</evidence>
<name>A0A2V4A2A4_9BACT</name>
<dbReference type="EMBL" id="QFLI01000002">
    <property type="protein sequence ID" value="PXY01997.1"/>
    <property type="molecule type" value="Genomic_DNA"/>
</dbReference>
<dbReference type="RefSeq" id="WP_110359631.1">
    <property type="nucleotide sequence ID" value="NZ_QFLI01000002.1"/>
</dbReference>
<dbReference type="InterPro" id="IPR026591">
    <property type="entry name" value="Sirtuin_cat_small_dom_sf"/>
</dbReference>
<gene>
    <name evidence="5" type="ORF">DF185_04935</name>
</gene>
<dbReference type="Proteomes" id="UP000248079">
    <property type="component" value="Unassembled WGS sequence"/>
</dbReference>
<evidence type="ECO:0000313" key="6">
    <source>
        <dbReference type="Proteomes" id="UP000248079"/>
    </source>
</evidence>
<comment type="caution">
    <text evidence="5">The sequence shown here is derived from an EMBL/GenBank/DDBJ whole genome shotgun (WGS) entry which is preliminary data.</text>
</comment>
<feature type="domain" description="Deacetylase sirtuin-type" evidence="4">
    <location>
        <begin position="1"/>
        <end position="278"/>
    </location>
</feature>
<organism evidence="5 6">
    <name type="scientific">Marinifilum breve</name>
    <dbReference type="NCBI Taxonomy" id="2184082"/>
    <lineage>
        <taxon>Bacteria</taxon>
        <taxon>Pseudomonadati</taxon>
        <taxon>Bacteroidota</taxon>
        <taxon>Bacteroidia</taxon>
        <taxon>Marinilabiliales</taxon>
        <taxon>Marinifilaceae</taxon>
    </lineage>
</organism>